<sequence>MSIQAAFFGRLTRDPEQRQINGNYGQSTVASFTVAVDAGHKDKSGNYPATFIRVSAWNRSGDFVLKFFHKGSPIFVSGELVMNEYQDKNGQNRQSLECRADHVEFVPRDNGQQSQQQWQQPQQGYQPSNQMPFNNAPQGAPQNGPQNGFYQQQGNQPQQRQNMPQQQNMGQMNNFNAAMPTNGQQPNNGQQAFDPASNGYRQ</sequence>
<dbReference type="GO" id="GO:0006260">
    <property type="term" value="P:DNA replication"/>
    <property type="evidence" value="ECO:0007669"/>
    <property type="project" value="InterPro"/>
</dbReference>
<keyword evidence="1 2" id="KW-0238">DNA-binding</keyword>
<dbReference type="GO" id="GO:0009295">
    <property type="term" value="C:nucleoid"/>
    <property type="evidence" value="ECO:0007669"/>
    <property type="project" value="TreeGrafter"/>
</dbReference>
<protein>
    <recommendedName>
        <fullName evidence="3">Single-stranded DNA-binding protein</fullName>
    </recommendedName>
</protein>
<reference evidence="5 6" key="1">
    <citation type="submission" date="2019-06" db="EMBL/GenBank/DDBJ databases">
        <authorList>
            <person name="Rodrigo-Torres L."/>
            <person name="Arahal R. D."/>
            <person name="Lucena T."/>
        </authorList>
    </citation>
    <scope>NUCLEOTIDE SEQUENCE [LARGE SCALE GENOMIC DNA]</scope>
    <source>
        <strain evidence="5 6">INIA P508</strain>
    </source>
</reference>
<dbReference type="CDD" id="cd04496">
    <property type="entry name" value="SSB_OBF"/>
    <property type="match status" value="1"/>
</dbReference>
<dbReference type="Proteomes" id="UP000365705">
    <property type="component" value="Unassembled WGS sequence"/>
</dbReference>
<evidence type="ECO:0000313" key="6">
    <source>
        <dbReference type="Proteomes" id="UP000365705"/>
    </source>
</evidence>
<evidence type="ECO:0000256" key="3">
    <source>
        <dbReference type="RuleBase" id="RU000524"/>
    </source>
</evidence>
<evidence type="ECO:0000256" key="1">
    <source>
        <dbReference type="ARBA" id="ARBA00023125"/>
    </source>
</evidence>
<name>A0A508YS95_LIMMU</name>
<dbReference type="InterPro" id="IPR011344">
    <property type="entry name" value="ssDNA-bd"/>
</dbReference>
<dbReference type="EMBL" id="CABFNH010000013">
    <property type="protein sequence ID" value="VTZ90276.1"/>
    <property type="molecule type" value="Genomic_DNA"/>
</dbReference>
<accession>A0A508YS95</accession>
<proteinExistence type="predicted"/>
<dbReference type="PANTHER" id="PTHR10302">
    <property type="entry name" value="SINGLE-STRANDED DNA-BINDING PROTEIN"/>
    <property type="match status" value="1"/>
</dbReference>
<organism evidence="5 6">
    <name type="scientific">Limosilactobacillus mucosae</name>
    <name type="common">Lactobacillus mucosae</name>
    <dbReference type="NCBI Taxonomy" id="97478"/>
    <lineage>
        <taxon>Bacteria</taxon>
        <taxon>Bacillati</taxon>
        <taxon>Bacillota</taxon>
        <taxon>Bacilli</taxon>
        <taxon>Lactobacillales</taxon>
        <taxon>Lactobacillaceae</taxon>
        <taxon>Limosilactobacillus</taxon>
    </lineage>
</organism>
<dbReference type="NCBIfam" id="TIGR00621">
    <property type="entry name" value="ssb"/>
    <property type="match status" value="1"/>
</dbReference>
<dbReference type="Pfam" id="PF00436">
    <property type="entry name" value="SSB"/>
    <property type="match status" value="1"/>
</dbReference>
<evidence type="ECO:0000256" key="2">
    <source>
        <dbReference type="PROSITE-ProRule" id="PRU00252"/>
    </source>
</evidence>
<dbReference type="PROSITE" id="PS50935">
    <property type="entry name" value="SSB"/>
    <property type="match status" value="1"/>
</dbReference>
<evidence type="ECO:0000313" key="5">
    <source>
        <dbReference type="EMBL" id="VTZ90276.1"/>
    </source>
</evidence>
<dbReference type="GO" id="GO:0003697">
    <property type="term" value="F:single-stranded DNA binding"/>
    <property type="evidence" value="ECO:0007669"/>
    <property type="project" value="InterPro"/>
</dbReference>
<dbReference type="RefSeq" id="WP_143113010.1">
    <property type="nucleotide sequence ID" value="NZ_CABFNH010000013.1"/>
</dbReference>
<dbReference type="PANTHER" id="PTHR10302:SF27">
    <property type="entry name" value="SINGLE-STRANDED DNA-BINDING PROTEIN"/>
    <property type="match status" value="1"/>
</dbReference>
<feature type="region of interest" description="Disordered" evidence="4">
    <location>
        <begin position="109"/>
        <end position="202"/>
    </location>
</feature>
<dbReference type="AlphaFoldDB" id="A0A508YS95"/>
<gene>
    <name evidence="5" type="primary">ssbA_2</name>
    <name evidence="5" type="ORF">LMUP508_01096</name>
</gene>
<dbReference type="InterPro" id="IPR000424">
    <property type="entry name" value="Primosome_PriB/ssb"/>
</dbReference>
<dbReference type="Gene3D" id="2.40.50.140">
    <property type="entry name" value="Nucleic acid-binding proteins"/>
    <property type="match status" value="1"/>
</dbReference>
<feature type="compositionally biased region" description="Low complexity" evidence="4">
    <location>
        <begin position="110"/>
        <end position="130"/>
    </location>
</feature>
<feature type="compositionally biased region" description="Low complexity" evidence="4">
    <location>
        <begin position="141"/>
        <end position="191"/>
    </location>
</feature>
<evidence type="ECO:0000256" key="4">
    <source>
        <dbReference type="SAM" id="MobiDB-lite"/>
    </source>
</evidence>
<dbReference type="SUPFAM" id="SSF50249">
    <property type="entry name" value="Nucleic acid-binding proteins"/>
    <property type="match status" value="1"/>
</dbReference>
<dbReference type="InterPro" id="IPR012340">
    <property type="entry name" value="NA-bd_OB-fold"/>
</dbReference>